<comment type="similarity">
    <text evidence="6 7">Belongs to the arginase family.</text>
</comment>
<evidence type="ECO:0000256" key="3">
    <source>
        <dbReference type="ARBA" id="ARBA00050304"/>
    </source>
</evidence>
<evidence type="ECO:0000256" key="1">
    <source>
        <dbReference type="ARBA" id="ARBA00022723"/>
    </source>
</evidence>
<dbReference type="CDD" id="cd11592">
    <property type="entry name" value="Agmatinase_PAH"/>
    <property type="match status" value="1"/>
</dbReference>
<sequence length="393" mass="42521">MHAHILNTLALASLAIAHGDHQQVPMSGPHKQLWYNTLPGDGGKQADSVFSGISTFGRLPYFPCLASDEESYDIAFLGAPFDTGTSYRPGARFGPSGIRQGSRRLNLYGGYNVPLDANPFASEIKVLDCGDIPVTSYDNDYAIQQIEEGHNSVLMRQPFTDAMKPGQSRAGKTLPRVITLGGDHTITLPLLRSINRAYGPVSVIHFDSHLDTWKPKVFGGAPSKTASINHGTYFYHAAMEGLLKNDTNIHAGIRTTLSGLSDYDNDGYVGFSIVEAREIDTIGTDGIIQKIRDRVGTVNPVYLSIDIDTLDPAFAPATGTPETGGWSTRELRTIVRGLDGLNFIGADIVEVAPAYDTNAEHTTMAAADVLYEVLTMMVKKGPLSIEGSQRDAY</sequence>
<dbReference type="EMBL" id="CP055899">
    <property type="protein sequence ID" value="QKX55494.1"/>
    <property type="molecule type" value="Genomic_DNA"/>
</dbReference>
<dbReference type="PROSITE" id="PS01053">
    <property type="entry name" value="ARGINASE_1"/>
    <property type="match status" value="1"/>
</dbReference>
<dbReference type="GO" id="GO:0033389">
    <property type="term" value="P:putrescine biosynthetic process from arginine, via agmatine"/>
    <property type="evidence" value="ECO:0007669"/>
    <property type="project" value="TreeGrafter"/>
</dbReference>
<comment type="cofactor">
    <cofactor evidence="5">
        <name>Mn(2+)</name>
        <dbReference type="ChEBI" id="CHEBI:29035"/>
    </cofactor>
    <text evidence="5">Binds 2 manganese ions per subunit.</text>
</comment>
<dbReference type="GO" id="GO:0019627">
    <property type="term" value="P:urea metabolic process"/>
    <property type="evidence" value="ECO:0007669"/>
    <property type="project" value="UniProtKB-ARBA"/>
</dbReference>
<dbReference type="OrthoDB" id="288726at2759"/>
<evidence type="ECO:0000313" key="10">
    <source>
        <dbReference type="Proteomes" id="UP000509510"/>
    </source>
</evidence>
<dbReference type="PRINTS" id="PR00116">
    <property type="entry name" value="ARGINASE"/>
</dbReference>
<gene>
    <name evidence="9" type="ORF">TRUGW13939_02587</name>
</gene>
<keyword evidence="5" id="KW-0464">Manganese</keyword>
<dbReference type="PANTHER" id="PTHR11358">
    <property type="entry name" value="ARGINASE/AGMATINASE"/>
    <property type="match status" value="1"/>
</dbReference>
<accession>A0A7H8QNI0</accession>
<feature type="binding site" evidence="5">
    <location>
        <position position="184"/>
    </location>
    <ligand>
        <name>Mn(2+)</name>
        <dbReference type="ChEBI" id="CHEBI:29035"/>
        <label>1</label>
    </ligand>
</feature>
<protein>
    <recommendedName>
        <fullName evidence="4">agmatinase</fullName>
        <ecNumber evidence="4">3.5.3.11</ecNumber>
    </recommendedName>
</protein>
<dbReference type="RefSeq" id="XP_035341673.1">
    <property type="nucleotide sequence ID" value="XM_035485780.1"/>
</dbReference>
<dbReference type="GeneID" id="55990095"/>
<evidence type="ECO:0000256" key="2">
    <source>
        <dbReference type="ARBA" id="ARBA00022801"/>
    </source>
</evidence>
<dbReference type="InterPro" id="IPR006035">
    <property type="entry name" value="Ureohydrolase"/>
</dbReference>
<evidence type="ECO:0000256" key="7">
    <source>
        <dbReference type="RuleBase" id="RU003684"/>
    </source>
</evidence>
<dbReference type="SUPFAM" id="SSF52768">
    <property type="entry name" value="Arginase/deacetylase"/>
    <property type="match status" value="1"/>
</dbReference>
<evidence type="ECO:0000256" key="5">
    <source>
        <dbReference type="PIRSR" id="PIRSR036979-1"/>
    </source>
</evidence>
<proteinExistence type="inferred from homology"/>
<dbReference type="Proteomes" id="UP000509510">
    <property type="component" value="Chromosome II"/>
</dbReference>
<dbReference type="AlphaFoldDB" id="A0A7H8QNI0"/>
<comment type="catalytic activity">
    <reaction evidence="3">
        <text>agmatine + H2O = urea + putrescine</text>
        <dbReference type="Rhea" id="RHEA:13929"/>
        <dbReference type="ChEBI" id="CHEBI:15377"/>
        <dbReference type="ChEBI" id="CHEBI:16199"/>
        <dbReference type="ChEBI" id="CHEBI:58145"/>
        <dbReference type="ChEBI" id="CHEBI:326268"/>
        <dbReference type="EC" id="3.5.3.11"/>
    </reaction>
</comment>
<dbReference type="Gene3D" id="3.40.800.10">
    <property type="entry name" value="Ureohydrolase domain"/>
    <property type="match status" value="1"/>
</dbReference>
<keyword evidence="2 7" id="KW-0378">Hydrolase</keyword>
<dbReference type="FunFam" id="3.40.800.10:FF:000006">
    <property type="entry name" value="Agmatinase 1"/>
    <property type="match status" value="1"/>
</dbReference>
<dbReference type="InterPro" id="IPR023696">
    <property type="entry name" value="Ureohydrolase_dom_sf"/>
</dbReference>
<organism evidence="9 10">
    <name type="scientific">Talaromyces rugulosus</name>
    <name type="common">Penicillium rugulosum</name>
    <dbReference type="NCBI Taxonomy" id="121627"/>
    <lineage>
        <taxon>Eukaryota</taxon>
        <taxon>Fungi</taxon>
        <taxon>Dikarya</taxon>
        <taxon>Ascomycota</taxon>
        <taxon>Pezizomycotina</taxon>
        <taxon>Eurotiomycetes</taxon>
        <taxon>Eurotiomycetidae</taxon>
        <taxon>Eurotiales</taxon>
        <taxon>Trichocomaceae</taxon>
        <taxon>Talaromyces</taxon>
        <taxon>Talaromyces sect. Islandici</taxon>
    </lineage>
</organism>
<feature type="binding site" evidence="5">
    <location>
        <position position="207"/>
    </location>
    <ligand>
        <name>Mn(2+)</name>
        <dbReference type="ChEBI" id="CHEBI:29035"/>
        <label>1</label>
    </ligand>
</feature>
<evidence type="ECO:0000256" key="8">
    <source>
        <dbReference type="SAM" id="SignalP"/>
    </source>
</evidence>
<evidence type="ECO:0000256" key="6">
    <source>
        <dbReference type="PROSITE-ProRule" id="PRU00742"/>
    </source>
</evidence>
<feature type="binding site" evidence="5">
    <location>
        <position position="306"/>
    </location>
    <ligand>
        <name>Mn(2+)</name>
        <dbReference type="ChEBI" id="CHEBI:29035"/>
        <label>1</label>
    </ligand>
</feature>
<dbReference type="PIRSF" id="PIRSF036979">
    <property type="entry name" value="Arginase"/>
    <property type="match status" value="1"/>
</dbReference>
<feature type="signal peptide" evidence="8">
    <location>
        <begin position="1"/>
        <end position="19"/>
    </location>
</feature>
<dbReference type="KEGG" id="trg:TRUGW13939_02587"/>
<evidence type="ECO:0000313" key="9">
    <source>
        <dbReference type="EMBL" id="QKX55494.1"/>
    </source>
</evidence>
<feature type="binding site" evidence="5">
    <location>
        <position position="308"/>
    </location>
    <ligand>
        <name>Mn(2+)</name>
        <dbReference type="ChEBI" id="CHEBI:29035"/>
        <label>1</label>
    </ligand>
</feature>
<keyword evidence="10" id="KW-1185">Reference proteome</keyword>
<feature type="binding site" evidence="5">
    <location>
        <position position="211"/>
    </location>
    <ligand>
        <name>Mn(2+)</name>
        <dbReference type="ChEBI" id="CHEBI:29035"/>
        <label>1</label>
    </ligand>
</feature>
<reference evidence="10" key="1">
    <citation type="submission" date="2020-06" db="EMBL/GenBank/DDBJ databases">
        <title>A chromosome-scale genome assembly of Talaromyces rugulosus W13939.</title>
        <authorList>
            <person name="Wang B."/>
            <person name="Guo L."/>
            <person name="Ye K."/>
            <person name="Wang L."/>
        </authorList>
    </citation>
    <scope>NUCLEOTIDE SEQUENCE [LARGE SCALE GENOMIC DNA]</scope>
    <source>
        <strain evidence="10">W13939</strain>
    </source>
</reference>
<evidence type="ECO:0000256" key="4">
    <source>
        <dbReference type="ARBA" id="ARBA00066392"/>
    </source>
</evidence>
<dbReference type="GO" id="GO:0008783">
    <property type="term" value="F:agmatinase activity"/>
    <property type="evidence" value="ECO:0007669"/>
    <property type="project" value="UniProtKB-EC"/>
</dbReference>
<dbReference type="EC" id="3.5.3.11" evidence="4"/>
<dbReference type="Pfam" id="PF00491">
    <property type="entry name" value="Arginase"/>
    <property type="match status" value="1"/>
</dbReference>
<feature type="chain" id="PRO_5029000000" description="agmatinase" evidence="8">
    <location>
        <begin position="20"/>
        <end position="393"/>
    </location>
</feature>
<keyword evidence="8" id="KW-0732">Signal</keyword>
<keyword evidence="1 5" id="KW-0479">Metal-binding</keyword>
<dbReference type="PROSITE" id="PS51409">
    <property type="entry name" value="ARGINASE_2"/>
    <property type="match status" value="1"/>
</dbReference>
<name>A0A7H8QNI0_TALRU</name>
<dbReference type="PANTHER" id="PTHR11358:SF30">
    <property type="entry name" value="AGMATINASE 1-RELATED"/>
    <property type="match status" value="1"/>
</dbReference>
<feature type="binding site" evidence="5">
    <location>
        <position position="209"/>
    </location>
    <ligand>
        <name>Mn(2+)</name>
        <dbReference type="ChEBI" id="CHEBI:29035"/>
        <label>1</label>
    </ligand>
</feature>
<dbReference type="InterPro" id="IPR020855">
    <property type="entry name" value="Ureohydrolase_Mn_BS"/>
</dbReference>
<dbReference type="GO" id="GO:0046872">
    <property type="term" value="F:metal ion binding"/>
    <property type="evidence" value="ECO:0007669"/>
    <property type="project" value="UniProtKB-KW"/>
</dbReference>